<evidence type="ECO:0000313" key="1">
    <source>
        <dbReference type="EMBL" id="ETJ44903.1"/>
    </source>
</evidence>
<dbReference type="AlphaFoldDB" id="W1YQQ8"/>
<dbReference type="EMBL" id="AZMM01001098">
    <property type="protein sequence ID" value="ETJ44903.1"/>
    <property type="molecule type" value="Genomic_DNA"/>
</dbReference>
<name>W1YQQ8_9ZZZZ</name>
<organism evidence="1">
    <name type="scientific">human gut metagenome</name>
    <dbReference type="NCBI Taxonomy" id="408170"/>
    <lineage>
        <taxon>unclassified sequences</taxon>
        <taxon>metagenomes</taxon>
        <taxon>organismal metagenomes</taxon>
    </lineage>
</organism>
<protein>
    <submittedName>
        <fullName evidence="1">Uncharacterized protein</fullName>
    </submittedName>
</protein>
<accession>W1YQQ8</accession>
<feature type="non-terminal residue" evidence="1">
    <location>
        <position position="25"/>
    </location>
</feature>
<proteinExistence type="predicted"/>
<sequence>MKSKYSKVKITALTLTFVCATTAMV</sequence>
<gene>
    <name evidence="1" type="ORF">Q604_UNBC01098G0002</name>
</gene>
<comment type="caution">
    <text evidence="1">The sequence shown here is derived from an EMBL/GenBank/DDBJ whole genome shotgun (WGS) entry which is preliminary data.</text>
</comment>
<reference evidence="1" key="1">
    <citation type="submission" date="2013-12" db="EMBL/GenBank/DDBJ databases">
        <title>A Varibaculum cambriense genome reconstructed from a premature infant gut community with otherwise low bacterial novelty that shifts toward anaerobic metabolism during the third week of life.</title>
        <authorList>
            <person name="Brown C.T."/>
            <person name="Sharon I."/>
            <person name="Thomas B.C."/>
            <person name="Castelle C.J."/>
            <person name="Morowitz M.J."/>
            <person name="Banfield J.F."/>
        </authorList>
    </citation>
    <scope>NUCLEOTIDE SEQUENCE</scope>
</reference>